<sequence length="170" mass="17900">MNGDPLVAPTEFTETMAHFATGVTVVTVRDDRDDIGTTVSAVASISAEPPIVLVSVLAESYLSEVMDRQGAWAVNVLDARHKAIAGRFAAEGRPSARLLLANEPHHRGERTGALILDEAIAALECSMTQRVVAGDHVAYLGEVTALPAVGRGSAPGSPLIRYGGRYHSLS</sequence>
<dbReference type="PANTHER" id="PTHR30466:SF1">
    <property type="entry name" value="FMN REDUCTASE (NADH) RUTF"/>
    <property type="match status" value="1"/>
</dbReference>
<keyword evidence="4" id="KW-1185">Reference proteome</keyword>
<name>A0ABP7G7Y7_9ACTN</name>
<organism evidence="3 4">
    <name type="scientific">Salinactinospora qingdaonensis</name>
    <dbReference type="NCBI Taxonomy" id="702744"/>
    <lineage>
        <taxon>Bacteria</taxon>
        <taxon>Bacillati</taxon>
        <taxon>Actinomycetota</taxon>
        <taxon>Actinomycetes</taxon>
        <taxon>Streptosporangiales</taxon>
        <taxon>Nocardiopsidaceae</taxon>
        <taxon>Salinactinospora</taxon>
    </lineage>
</organism>
<dbReference type="InterPro" id="IPR050268">
    <property type="entry name" value="NADH-dep_flavin_reductase"/>
</dbReference>
<dbReference type="InterPro" id="IPR002563">
    <property type="entry name" value="Flavin_Rdtase-like_dom"/>
</dbReference>
<reference evidence="4" key="1">
    <citation type="journal article" date="2019" name="Int. J. Syst. Evol. Microbiol.">
        <title>The Global Catalogue of Microorganisms (GCM) 10K type strain sequencing project: providing services to taxonomists for standard genome sequencing and annotation.</title>
        <authorList>
            <consortium name="The Broad Institute Genomics Platform"/>
            <consortium name="The Broad Institute Genome Sequencing Center for Infectious Disease"/>
            <person name="Wu L."/>
            <person name="Ma J."/>
        </authorList>
    </citation>
    <scope>NUCLEOTIDE SEQUENCE [LARGE SCALE GENOMIC DNA]</scope>
    <source>
        <strain evidence="4">JCM 17137</strain>
    </source>
</reference>
<keyword evidence="1" id="KW-0560">Oxidoreductase</keyword>
<evidence type="ECO:0000313" key="3">
    <source>
        <dbReference type="EMBL" id="GAA3758081.1"/>
    </source>
</evidence>
<proteinExistence type="predicted"/>
<dbReference type="PANTHER" id="PTHR30466">
    <property type="entry name" value="FLAVIN REDUCTASE"/>
    <property type="match status" value="1"/>
</dbReference>
<dbReference type="EMBL" id="BAABDD010000026">
    <property type="protein sequence ID" value="GAA3758081.1"/>
    <property type="molecule type" value="Genomic_DNA"/>
</dbReference>
<comment type="caution">
    <text evidence="3">The sequence shown here is derived from an EMBL/GenBank/DDBJ whole genome shotgun (WGS) entry which is preliminary data.</text>
</comment>
<dbReference type="Pfam" id="PF01613">
    <property type="entry name" value="Flavin_Reduct"/>
    <property type="match status" value="1"/>
</dbReference>
<evidence type="ECO:0000259" key="2">
    <source>
        <dbReference type="SMART" id="SM00903"/>
    </source>
</evidence>
<dbReference type="SMART" id="SM00903">
    <property type="entry name" value="Flavin_Reduct"/>
    <property type="match status" value="1"/>
</dbReference>
<dbReference type="Proteomes" id="UP001500908">
    <property type="component" value="Unassembled WGS sequence"/>
</dbReference>
<protein>
    <recommendedName>
        <fullName evidence="2">Flavin reductase like domain-containing protein</fullName>
    </recommendedName>
</protein>
<evidence type="ECO:0000313" key="4">
    <source>
        <dbReference type="Proteomes" id="UP001500908"/>
    </source>
</evidence>
<dbReference type="InterPro" id="IPR012349">
    <property type="entry name" value="Split_barrel_FMN-bd"/>
</dbReference>
<evidence type="ECO:0000256" key="1">
    <source>
        <dbReference type="ARBA" id="ARBA00023002"/>
    </source>
</evidence>
<dbReference type="SUPFAM" id="SSF50475">
    <property type="entry name" value="FMN-binding split barrel"/>
    <property type="match status" value="1"/>
</dbReference>
<dbReference type="Gene3D" id="2.30.110.10">
    <property type="entry name" value="Electron Transport, Fmn-binding Protein, Chain A"/>
    <property type="match status" value="1"/>
</dbReference>
<gene>
    <name evidence="3" type="ORF">GCM10022402_40300</name>
</gene>
<accession>A0ABP7G7Y7</accession>
<feature type="domain" description="Flavin reductase like" evidence="2">
    <location>
        <begin position="16"/>
        <end position="168"/>
    </location>
</feature>